<sequence>MNLGMYQYGEAYYEEQPYYEEEYSPRYQYHADQYQEYQDQKQEYFQDVNVINGLSYTNLDYQYRCPERPQEYEPCLEYGQQELQFQPVKEEHIFQEQHRLQPPQPAPSIPTYKWMQVKRNVPKPAVTQGRLGAGLLDVTDRFQQRNASWETVWSALYSNHLVHPHDLMVERTQNKTIVPRFPPKKKKEIGIGLQWEY</sequence>
<dbReference type="EMBL" id="OV725082">
    <property type="protein sequence ID" value="CAH1404629.1"/>
    <property type="molecule type" value="Genomic_DNA"/>
</dbReference>
<organism evidence="1 2">
    <name type="scientific">Nezara viridula</name>
    <name type="common">Southern green stink bug</name>
    <name type="synonym">Cimex viridulus</name>
    <dbReference type="NCBI Taxonomy" id="85310"/>
    <lineage>
        <taxon>Eukaryota</taxon>
        <taxon>Metazoa</taxon>
        <taxon>Ecdysozoa</taxon>
        <taxon>Arthropoda</taxon>
        <taxon>Hexapoda</taxon>
        <taxon>Insecta</taxon>
        <taxon>Pterygota</taxon>
        <taxon>Neoptera</taxon>
        <taxon>Paraneoptera</taxon>
        <taxon>Hemiptera</taxon>
        <taxon>Heteroptera</taxon>
        <taxon>Panheteroptera</taxon>
        <taxon>Pentatomomorpha</taxon>
        <taxon>Pentatomoidea</taxon>
        <taxon>Pentatomidae</taxon>
        <taxon>Pentatominae</taxon>
        <taxon>Nezara</taxon>
    </lineage>
</organism>
<evidence type="ECO:0000313" key="1">
    <source>
        <dbReference type="EMBL" id="CAH1404629.1"/>
    </source>
</evidence>
<evidence type="ECO:0000313" key="2">
    <source>
        <dbReference type="Proteomes" id="UP001152798"/>
    </source>
</evidence>
<protein>
    <submittedName>
        <fullName evidence="1">Uncharacterized protein</fullName>
    </submittedName>
</protein>
<reference evidence="1" key="1">
    <citation type="submission" date="2022-01" db="EMBL/GenBank/DDBJ databases">
        <authorList>
            <person name="King R."/>
        </authorList>
    </citation>
    <scope>NUCLEOTIDE SEQUENCE</scope>
</reference>
<dbReference type="OrthoDB" id="6159439at2759"/>
<dbReference type="Proteomes" id="UP001152798">
    <property type="component" value="Chromosome 6"/>
</dbReference>
<accession>A0A9P0HMW1</accession>
<gene>
    <name evidence="1" type="ORF">NEZAVI_LOCUS13002</name>
</gene>
<dbReference type="AlphaFoldDB" id="A0A9P0HMW1"/>
<proteinExistence type="predicted"/>
<keyword evidence="2" id="KW-1185">Reference proteome</keyword>
<name>A0A9P0HMW1_NEZVI</name>